<evidence type="ECO:0000313" key="2">
    <source>
        <dbReference type="EMBL" id="RRC98377.1"/>
    </source>
</evidence>
<keyword evidence="1" id="KW-0472">Membrane</keyword>
<dbReference type="EMBL" id="RQXV01000008">
    <property type="protein sequence ID" value="RRC98377.1"/>
    <property type="molecule type" value="Genomic_DNA"/>
</dbReference>
<accession>A0A3P1SMN1</accession>
<dbReference type="RefSeq" id="WP_124926958.1">
    <property type="nucleotide sequence ID" value="NZ_BMOH01000007.1"/>
</dbReference>
<dbReference type="Proteomes" id="UP000267535">
    <property type="component" value="Unassembled WGS sequence"/>
</dbReference>
<reference evidence="2 3" key="1">
    <citation type="submission" date="2018-11" db="EMBL/GenBank/DDBJ databases">
        <title>The draft genome sequence of Amphritea balenae JAMM 1525T.</title>
        <authorList>
            <person name="Fang Z."/>
            <person name="Zhang Y."/>
            <person name="Han X."/>
        </authorList>
    </citation>
    <scope>NUCLEOTIDE SEQUENCE [LARGE SCALE GENOMIC DNA]</scope>
    <source>
        <strain evidence="2 3">JAMM 1525</strain>
    </source>
</reference>
<name>A0A3P1SMN1_9GAMM</name>
<sequence length="128" mass="14648">MESYQWFILGVILMAILGYWNYQRTEGQLQSLQSAGFVVSDRLKGNPGVVISRSQRQCAVLIPTGYQRFDFSQIHGAEVRFDWASDTKTNFRLVLLLENAYKSEVEIGYQNEPQANNALKKLRSLVVQ</sequence>
<feature type="transmembrane region" description="Helical" evidence="1">
    <location>
        <begin position="6"/>
        <end position="22"/>
    </location>
</feature>
<organism evidence="2 3">
    <name type="scientific">Amphritea balenae</name>
    <dbReference type="NCBI Taxonomy" id="452629"/>
    <lineage>
        <taxon>Bacteria</taxon>
        <taxon>Pseudomonadati</taxon>
        <taxon>Pseudomonadota</taxon>
        <taxon>Gammaproteobacteria</taxon>
        <taxon>Oceanospirillales</taxon>
        <taxon>Oceanospirillaceae</taxon>
        <taxon>Amphritea</taxon>
    </lineage>
</organism>
<dbReference type="OrthoDB" id="6119943at2"/>
<keyword evidence="1" id="KW-1133">Transmembrane helix</keyword>
<evidence type="ECO:0000313" key="3">
    <source>
        <dbReference type="Proteomes" id="UP000267535"/>
    </source>
</evidence>
<keyword evidence="1" id="KW-0812">Transmembrane</keyword>
<gene>
    <name evidence="2" type="ORF">EHS89_14925</name>
</gene>
<dbReference type="AlphaFoldDB" id="A0A3P1SMN1"/>
<proteinExistence type="predicted"/>
<evidence type="ECO:0000256" key="1">
    <source>
        <dbReference type="SAM" id="Phobius"/>
    </source>
</evidence>
<protein>
    <submittedName>
        <fullName evidence="2">Uncharacterized protein</fullName>
    </submittedName>
</protein>
<keyword evidence="3" id="KW-1185">Reference proteome</keyword>
<comment type="caution">
    <text evidence="2">The sequence shown here is derived from an EMBL/GenBank/DDBJ whole genome shotgun (WGS) entry which is preliminary data.</text>
</comment>